<evidence type="ECO:0000313" key="2">
    <source>
        <dbReference type="EMBL" id="MDV2477199.1"/>
    </source>
</evidence>
<accession>A0ABU3WME0</accession>
<name>A0ABU3WME0_9NOCA</name>
<gene>
    <name evidence="1" type="ORF">F8M49_06415</name>
    <name evidence="2" type="ORF">F8M49_20995</name>
</gene>
<organism evidence="1 3">
    <name type="scientific">Rhodococcus zopfii</name>
    <dbReference type="NCBI Taxonomy" id="43772"/>
    <lineage>
        <taxon>Bacteria</taxon>
        <taxon>Bacillati</taxon>
        <taxon>Actinomycetota</taxon>
        <taxon>Actinomycetes</taxon>
        <taxon>Mycobacteriales</taxon>
        <taxon>Nocardiaceae</taxon>
        <taxon>Rhodococcus</taxon>
    </lineage>
</organism>
<sequence>MTDPLASWWRWPVLVARKIGDGPYGPAHATPVEVLVKITAKRKKVLAPDGSEVISEARVSMAASTELIPPGSLVTLPPEFGGRTAEVLAEQLHHDGAGRTPNFYSVDLT</sequence>
<dbReference type="Proteomes" id="UP001275440">
    <property type="component" value="Unassembled WGS sequence"/>
</dbReference>
<keyword evidence="3" id="KW-1185">Reference proteome</keyword>
<protein>
    <submittedName>
        <fullName evidence="1">Uncharacterized protein</fullName>
    </submittedName>
</protein>
<reference evidence="1 3" key="1">
    <citation type="submission" date="2019-10" db="EMBL/GenBank/DDBJ databases">
        <title>Draft Genome Assembly of Rhodococcus zopfii DSM44189.</title>
        <authorList>
            <person name="Sutton J.M."/>
            <person name="Akob D.M."/>
            <person name="Bushman T.J."/>
        </authorList>
    </citation>
    <scope>NUCLEOTIDE SEQUENCE [LARGE SCALE GENOMIC DNA]</scope>
    <source>
        <strain evidence="1 3">DSM 44189</strain>
    </source>
</reference>
<evidence type="ECO:0000313" key="1">
    <source>
        <dbReference type="EMBL" id="MDV2475153.1"/>
    </source>
</evidence>
<dbReference type="EMBL" id="WBMO01000002">
    <property type="protein sequence ID" value="MDV2477199.1"/>
    <property type="molecule type" value="Genomic_DNA"/>
</dbReference>
<dbReference type="EMBL" id="WBMO01000001">
    <property type="protein sequence ID" value="MDV2475153.1"/>
    <property type="molecule type" value="Genomic_DNA"/>
</dbReference>
<comment type="caution">
    <text evidence="1">The sequence shown here is derived from an EMBL/GenBank/DDBJ whole genome shotgun (WGS) entry which is preliminary data.</text>
</comment>
<proteinExistence type="predicted"/>
<evidence type="ECO:0000313" key="3">
    <source>
        <dbReference type="Proteomes" id="UP001275440"/>
    </source>
</evidence>